<accession>A0ABN5I6W3</accession>
<dbReference type="Proteomes" id="UP000238413">
    <property type="component" value="Chromosome"/>
</dbReference>
<sequence length="149" mass="15552">MIRLGGGAASEPAEPLPQTDLASFRSACFEATRGIGARTEELAFAGASSFHAVTIAGRAGSHAVLCHDHLPLVAFTGTSPVPGRPVSGFVDPPAWAGGFDAVGLRALPTRDLNAPMASVDLSELANAELAQIRYWRPGVVGDLLFNWWG</sequence>
<name>A0ABN5I6W3_9ACTN</name>
<keyword evidence="2" id="KW-1185">Reference proteome</keyword>
<dbReference type="EMBL" id="CP026652">
    <property type="protein sequence ID" value="AVH58876.1"/>
    <property type="molecule type" value="Genomic_DNA"/>
</dbReference>
<gene>
    <name evidence="1" type="ORF">C4B68_27405</name>
</gene>
<evidence type="ECO:0000313" key="1">
    <source>
        <dbReference type="EMBL" id="AVH58876.1"/>
    </source>
</evidence>
<organism evidence="1 2">
    <name type="scientific">Streptomyces dengpaensis</name>
    <dbReference type="NCBI Taxonomy" id="2049881"/>
    <lineage>
        <taxon>Bacteria</taxon>
        <taxon>Bacillati</taxon>
        <taxon>Actinomycetota</taxon>
        <taxon>Actinomycetes</taxon>
        <taxon>Kitasatosporales</taxon>
        <taxon>Streptomycetaceae</taxon>
        <taxon>Streptomyces</taxon>
    </lineage>
</organism>
<evidence type="ECO:0000313" key="2">
    <source>
        <dbReference type="Proteomes" id="UP000238413"/>
    </source>
</evidence>
<reference evidence="1 2" key="1">
    <citation type="submission" date="2018-02" db="EMBL/GenBank/DDBJ databases">
        <title>Complete genome sequence of Streptomyces dengpaensis, the producer of angucyclines.</title>
        <authorList>
            <person name="Yumei L."/>
        </authorList>
    </citation>
    <scope>NUCLEOTIDE SEQUENCE [LARGE SCALE GENOMIC DNA]</scope>
    <source>
        <strain evidence="1 2">XZHG99</strain>
    </source>
</reference>
<proteinExistence type="predicted"/>
<protein>
    <submittedName>
        <fullName evidence="1">Uncharacterized protein</fullName>
    </submittedName>
</protein>